<comment type="caution">
    <text evidence="2">The sequence shown here is derived from an EMBL/GenBank/DDBJ whole genome shotgun (WGS) entry which is preliminary data.</text>
</comment>
<accession>A0ABS5IJX0</accession>
<organism evidence="2 3">
    <name type="scientific">Microbacterium paraoxydans</name>
    <dbReference type="NCBI Taxonomy" id="199592"/>
    <lineage>
        <taxon>Bacteria</taxon>
        <taxon>Bacillati</taxon>
        <taxon>Actinomycetota</taxon>
        <taxon>Actinomycetes</taxon>
        <taxon>Micrococcales</taxon>
        <taxon>Microbacteriaceae</taxon>
        <taxon>Microbacterium</taxon>
    </lineage>
</organism>
<gene>
    <name evidence="2" type="ORF">KE274_02785</name>
</gene>
<sequence>MRIVVNDVGFVLAPGQSADELKAEIDGAVRGGGGFVTFTVADGATVNVLVSPMSHVVISVDPDEPESDQPPIDIAPRGTSIDHDLL</sequence>
<dbReference type="Proteomes" id="UP000678243">
    <property type="component" value="Unassembled WGS sequence"/>
</dbReference>
<evidence type="ECO:0000313" key="2">
    <source>
        <dbReference type="EMBL" id="MBS0023031.1"/>
    </source>
</evidence>
<feature type="region of interest" description="Disordered" evidence="1">
    <location>
        <begin position="61"/>
        <end position="86"/>
    </location>
</feature>
<evidence type="ECO:0000313" key="3">
    <source>
        <dbReference type="Proteomes" id="UP000678243"/>
    </source>
</evidence>
<reference evidence="2 3" key="1">
    <citation type="submission" date="2021-04" db="EMBL/GenBank/DDBJ databases">
        <title>Whole genome analysis of root endophytic bacterium Microbacterium paraoxydans ku-mp colonizing RP-bio226 rice variety.</title>
        <authorList>
            <person name="Ulaganathan K."/>
            <person name="Latha B."/>
        </authorList>
    </citation>
    <scope>NUCLEOTIDE SEQUENCE [LARGE SCALE GENOMIC DNA]</scope>
    <source>
        <strain evidence="3">ku-mp</strain>
    </source>
</reference>
<name>A0ABS5IJX0_9MICO</name>
<evidence type="ECO:0000256" key="1">
    <source>
        <dbReference type="SAM" id="MobiDB-lite"/>
    </source>
</evidence>
<keyword evidence="3" id="KW-1185">Reference proteome</keyword>
<dbReference type="RefSeq" id="WP_211541057.1">
    <property type="nucleotide sequence ID" value="NZ_JAGTUK010000001.1"/>
</dbReference>
<protein>
    <submittedName>
        <fullName evidence="2">Uncharacterized protein</fullName>
    </submittedName>
</protein>
<dbReference type="EMBL" id="JAGTUK010000001">
    <property type="protein sequence ID" value="MBS0023031.1"/>
    <property type="molecule type" value="Genomic_DNA"/>
</dbReference>
<proteinExistence type="predicted"/>